<feature type="region of interest" description="Disordered" evidence="1">
    <location>
        <begin position="52"/>
        <end position="80"/>
    </location>
</feature>
<comment type="caution">
    <text evidence="3">The sequence shown here is derived from an EMBL/GenBank/DDBJ whole genome shotgun (WGS) entry which is preliminary data.</text>
</comment>
<reference evidence="3 4" key="1">
    <citation type="submission" date="2022-05" db="EMBL/GenBank/DDBJ databases">
        <authorList>
            <consortium name="Genoscope - CEA"/>
            <person name="William W."/>
        </authorList>
    </citation>
    <scope>NUCLEOTIDE SEQUENCE [LARGE SCALE GENOMIC DNA]</scope>
</reference>
<accession>A0ABN8SNK4</accession>
<keyword evidence="4" id="KW-1185">Reference proteome</keyword>
<dbReference type="Proteomes" id="UP001159427">
    <property type="component" value="Unassembled WGS sequence"/>
</dbReference>
<evidence type="ECO:0000313" key="3">
    <source>
        <dbReference type="EMBL" id="CAH3193187.1"/>
    </source>
</evidence>
<keyword evidence="2" id="KW-0472">Membrane</keyword>
<organism evidence="3 4">
    <name type="scientific">Porites evermanni</name>
    <dbReference type="NCBI Taxonomy" id="104178"/>
    <lineage>
        <taxon>Eukaryota</taxon>
        <taxon>Metazoa</taxon>
        <taxon>Cnidaria</taxon>
        <taxon>Anthozoa</taxon>
        <taxon>Hexacorallia</taxon>
        <taxon>Scleractinia</taxon>
        <taxon>Fungiina</taxon>
        <taxon>Poritidae</taxon>
        <taxon>Porites</taxon>
    </lineage>
</organism>
<name>A0ABN8SNK4_9CNID</name>
<feature type="compositionally biased region" description="Polar residues" evidence="1">
    <location>
        <begin position="54"/>
        <end position="63"/>
    </location>
</feature>
<dbReference type="EMBL" id="CALNXI010003411">
    <property type="protein sequence ID" value="CAH3193187.1"/>
    <property type="molecule type" value="Genomic_DNA"/>
</dbReference>
<evidence type="ECO:0000256" key="1">
    <source>
        <dbReference type="SAM" id="MobiDB-lite"/>
    </source>
</evidence>
<evidence type="ECO:0000256" key="2">
    <source>
        <dbReference type="SAM" id="Phobius"/>
    </source>
</evidence>
<protein>
    <submittedName>
        <fullName evidence="3">Uncharacterized protein</fullName>
    </submittedName>
</protein>
<evidence type="ECO:0000313" key="4">
    <source>
        <dbReference type="Proteomes" id="UP001159427"/>
    </source>
</evidence>
<sequence length="161" mass="17698">MRSAKKGVSVFNGRSYFPYIWLVFYGVSTGLVKGSACGVTTSLVAIINSKHSKSTQVQGPNKDQVTRDTAHWANKSSTKSPPSFIDIIYHPFHRLWAAKTHQEENQDVEIYESTSVNGNHEASVESLEGECNGVRNPSKPIQEIDTLIVGDSAQSKISNQT</sequence>
<gene>
    <name evidence="3" type="ORF">PEVE_00025375</name>
</gene>
<proteinExistence type="predicted"/>
<keyword evidence="2" id="KW-0812">Transmembrane</keyword>
<feature type="transmembrane region" description="Helical" evidence="2">
    <location>
        <begin position="20"/>
        <end position="47"/>
    </location>
</feature>
<keyword evidence="2" id="KW-1133">Transmembrane helix</keyword>